<sequence>MFNFASTSLDHIPVPILVQKCTCSSSGMPTAKSENVL</sequence>
<protein>
    <submittedName>
        <fullName evidence="1">Uncharacterized protein</fullName>
    </submittedName>
</protein>
<dbReference type="AlphaFoldDB" id="A0A0A8YKQ8"/>
<accession>A0A0A8YKQ8</accession>
<name>A0A0A8YKQ8_ARUDO</name>
<reference evidence="1" key="1">
    <citation type="submission" date="2014-09" db="EMBL/GenBank/DDBJ databases">
        <authorList>
            <person name="Magalhaes I.L.F."/>
            <person name="Oliveira U."/>
            <person name="Santos F.R."/>
            <person name="Vidigal T.H.D.A."/>
            <person name="Brescovit A.D."/>
            <person name="Santos A.J."/>
        </authorList>
    </citation>
    <scope>NUCLEOTIDE SEQUENCE</scope>
    <source>
        <tissue evidence="1">Shoot tissue taken approximately 20 cm above the soil surface</tissue>
    </source>
</reference>
<organism evidence="1">
    <name type="scientific">Arundo donax</name>
    <name type="common">Giant reed</name>
    <name type="synonym">Donax arundinaceus</name>
    <dbReference type="NCBI Taxonomy" id="35708"/>
    <lineage>
        <taxon>Eukaryota</taxon>
        <taxon>Viridiplantae</taxon>
        <taxon>Streptophyta</taxon>
        <taxon>Embryophyta</taxon>
        <taxon>Tracheophyta</taxon>
        <taxon>Spermatophyta</taxon>
        <taxon>Magnoliopsida</taxon>
        <taxon>Liliopsida</taxon>
        <taxon>Poales</taxon>
        <taxon>Poaceae</taxon>
        <taxon>PACMAD clade</taxon>
        <taxon>Arundinoideae</taxon>
        <taxon>Arundineae</taxon>
        <taxon>Arundo</taxon>
    </lineage>
</organism>
<proteinExistence type="predicted"/>
<dbReference type="EMBL" id="GBRH01271880">
    <property type="protein sequence ID" value="JAD26015.1"/>
    <property type="molecule type" value="Transcribed_RNA"/>
</dbReference>
<evidence type="ECO:0000313" key="1">
    <source>
        <dbReference type="EMBL" id="JAD26015.1"/>
    </source>
</evidence>
<reference evidence="1" key="2">
    <citation type="journal article" date="2015" name="Data Brief">
        <title>Shoot transcriptome of the giant reed, Arundo donax.</title>
        <authorList>
            <person name="Barrero R.A."/>
            <person name="Guerrero F.D."/>
            <person name="Moolhuijzen P."/>
            <person name="Goolsby J.A."/>
            <person name="Tidwell J."/>
            <person name="Bellgard S.E."/>
            <person name="Bellgard M.I."/>
        </authorList>
    </citation>
    <scope>NUCLEOTIDE SEQUENCE</scope>
    <source>
        <tissue evidence="1">Shoot tissue taken approximately 20 cm above the soil surface</tissue>
    </source>
</reference>